<accession>A0AAN7HPG1</accession>
<keyword evidence="3" id="KW-0805">Transcription regulation</keyword>
<keyword evidence="10" id="KW-1185">Reference proteome</keyword>
<evidence type="ECO:0000256" key="7">
    <source>
        <dbReference type="SAM" id="MobiDB-lite"/>
    </source>
</evidence>
<dbReference type="PROSITE" id="PS51088">
    <property type="entry name" value="TEA_2"/>
    <property type="match status" value="1"/>
</dbReference>
<dbReference type="GO" id="GO:0000981">
    <property type="term" value="F:DNA-binding transcription factor activity, RNA polymerase II-specific"/>
    <property type="evidence" value="ECO:0007669"/>
    <property type="project" value="TreeGrafter"/>
</dbReference>
<reference evidence="9" key="1">
    <citation type="journal article" date="2023" name="Mol. Phylogenet. Evol.">
        <title>Genome-scale phylogeny and comparative genomics of the fungal order Sordariales.</title>
        <authorList>
            <person name="Hensen N."/>
            <person name="Bonometti L."/>
            <person name="Westerberg I."/>
            <person name="Brannstrom I.O."/>
            <person name="Guillou S."/>
            <person name="Cros-Aarteil S."/>
            <person name="Calhoun S."/>
            <person name="Haridas S."/>
            <person name="Kuo A."/>
            <person name="Mondo S."/>
            <person name="Pangilinan J."/>
            <person name="Riley R."/>
            <person name="LaButti K."/>
            <person name="Andreopoulos B."/>
            <person name="Lipzen A."/>
            <person name="Chen C."/>
            <person name="Yan M."/>
            <person name="Daum C."/>
            <person name="Ng V."/>
            <person name="Clum A."/>
            <person name="Steindorff A."/>
            <person name="Ohm R.A."/>
            <person name="Martin F."/>
            <person name="Silar P."/>
            <person name="Natvig D.O."/>
            <person name="Lalanne C."/>
            <person name="Gautier V."/>
            <person name="Ament-Velasquez S.L."/>
            <person name="Kruys A."/>
            <person name="Hutchinson M.I."/>
            <person name="Powell A.J."/>
            <person name="Barry K."/>
            <person name="Miller A.N."/>
            <person name="Grigoriev I.V."/>
            <person name="Debuchy R."/>
            <person name="Gladieux P."/>
            <person name="Hiltunen Thoren M."/>
            <person name="Johannesson H."/>
        </authorList>
    </citation>
    <scope>NUCLEOTIDE SEQUENCE</scope>
    <source>
        <strain evidence="9">CBS 359.72</strain>
    </source>
</reference>
<evidence type="ECO:0000256" key="4">
    <source>
        <dbReference type="ARBA" id="ARBA00023163"/>
    </source>
</evidence>
<dbReference type="EMBL" id="MU857644">
    <property type="protein sequence ID" value="KAK4248015.1"/>
    <property type="molecule type" value="Genomic_DNA"/>
</dbReference>
<feature type="region of interest" description="Disordered" evidence="7">
    <location>
        <begin position="964"/>
        <end position="1023"/>
    </location>
</feature>
<keyword evidence="4" id="KW-0804">Transcription</keyword>
<evidence type="ECO:0000256" key="3">
    <source>
        <dbReference type="ARBA" id="ARBA00023015"/>
    </source>
</evidence>
<name>A0AAN7HPG1_9PEZI</name>
<evidence type="ECO:0000256" key="2">
    <source>
        <dbReference type="ARBA" id="ARBA00008421"/>
    </source>
</evidence>
<dbReference type="InterPro" id="IPR000818">
    <property type="entry name" value="TEA/ATTS_dom"/>
</dbReference>
<dbReference type="InterPro" id="IPR038096">
    <property type="entry name" value="TEA/ATTS_sf"/>
</dbReference>
<evidence type="ECO:0000313" key="10">
    <source>
        <dbReference type="Proteomes" id="UP001303647"/>
    </source>
</evidence>
<comment type="subcellular location">
    <subcellularLocation>
        <location evidence="1">Nucleus</location>
    </subcellularLocation>
</comment>
<evidence type="ECO:0000259" key="8">
    <source>
        <dbReference type="PROSITE" id="PS51088"/>
    </source>
</evidence>
<dbReference type="GO" id="GO:0005667">
    <property type="term" value="C:transcription regulator complex"/>
    <property type="evidence" value="ECO:0007669"/>
    <property type="project" value="TreeGrafter"/>
</dbReference>
<evidence type="ECO:0000313" key="9">
    <source>
        <dbReference type="EMBL" id="KAK4248015.1"/>
    </source>
</evidence>
<feature type="DNA-binding region" description="TEA" evidence="6">
    <location>
        <begin position="117"/>
        <end position="192"/>
    </location>
</feature>
<organism evidence="9 10">
    <name type="scientific">Corynascus novoguineensis</name>
    <dbReference type="NCBI Taxonomy" id="1126955"/>
    <lineage>
        <taxon>Eukaryota</taxon>
        <taxon>Fungi</taxon>
        <taxon>Dikarya</taxon>
        <taxon>Ascomycota</taxon>
        <taxon>Pezizomycotina</taxon>
        <taxon>Sordariomycetes</taxon>
        <taxon>Sordariomycetidae</taxon>
        <taxon>Sordariales</taxon>
        <taxon>Chaetomiaceae</taxon>
        <taxon>Corynascus</taxon>
    </lineage>
</organism>
<evidence type="ECO:0000256" key="6">
    <source>
        <dbReference type="PROSITE-ProRule" id="PRU00505"/>
    </source>
</evidence>
<evidence type="ECO:0000256" key="5">
    <source>
        <dbReference type="ARBA" id="ARBA00023242"/>
    </source>
</evidence>
<dbReference type="GO" id="GO:0005634">
    <property type="term" value="C:nucleus"/>
    <property type="evidence" value="ECO:0007669"/>
    <property type="project" value="UniProtKB-SubCell"/>
</dbReference>
<proteinExistence type="inferred from homology"/>
<feature type="region of interest" description="Disordered" evidence="7">
    <location>
        <begin position="1"/>
        <end position="27"/>
    </location>
</feature>
<feature type="region of interest" description="Disordered" evidence="7">
    <location>
        <begin position="517"/>
        <end position="545"/>
    </location>
</feature>
<keyword evidence="5" id="KW-0539">Nucleus</keyword>
<feature type="compositionally biased region" description="Basic and acidic residues" evidence="7">
    <location>
        <begin position="1004"/>
        <end position="1023"/>
    </location>
</feature>
<comment type="caution">
    <text evidence="9">The sequence shown here is derived from an EMBL/GenBank/DDBJ whole genome shotgun (WGS) entry which is preliminary data.</text>
</comment>
<dbReference type="Gene3D" id="6.10.20.40">
    <property type="entry name" value="TEA/ATTS domain"/>
    <property type="match status" value="1"/>
</dbReference>
<dbReference type="InterPro" id="IPR050937">
    <property type="entry name" value="TEC1_TEAD_TF"/>
</dbReference>
<dbReference type="PANTHER" id="PTHR11834:SF0">
    <property type="entry name" value="PROTEIN SCALLOPED"/>
    <property type="match status" value="1"/>
</dbReference>
<dbReference type="PANTHER" id="PTHR11834">
    <property type="entry name" value="TRANSCRIPTIONAL ENHANCER FACTOR TEF RELATED"/>
    <property type="match status" value="1"/>
</dbReference>
<dbReference type="GO" id="GO:0000978">
    <property type="term" value="F:RNA polymerase II cis-regulatory region sequence-specific DNA binding"/>
    <property type="evidence" value="ECO:0007669"/>
    <property type="project" value="TreeGrafter"/>
</dbReference>
<feature type="compositionally biased region" description="Basic residues" evidence="7">
    <location>
        <begin position="80"/>
        <end position="93"/>
    </location>
</feature>
<dbReference type="SMART" id="SM00426">
    <property type="entry name" value="TEA"/>
    <property type="match status" value="1"/>
</dbReference>
<comment type="similarity">
    <text evidence="2">Belongs to the TEC1 family.</text>
</comment>
<feature type="region of interest" description="Disordered" evidence="7">
    <location>
        <begin position="61"/>
        <end position="100"/>
    </location>
</feature>
<feature type="region of interest" description="Disordered" evidence="7">
    <location>
        <begin position="821"/>
        <end position="869"/>
    </location>
</feature>
<sequence length="1023" mass="114252">MEYYSPSPDYRHEGCRPGSPCGQPLQESTANIQHPQIAWYAQHLEALPSIPSSIPPVIAPILPTQSLGPDKGAPAYPRSQQRHGLHPHGRRQRHEQGSNPLMPLLTQAFQNYRKKQADKPEQKWPEVLEGHFLDALLLIPQMGRSKYSIEQRQQGRNQLIGKYLWVASCRDLRPGEKPSALLLEIRGEKGRKRVSSHIQVVRSFFATHRCLHFLFGSRQKDKDDKDERHVQKVPLKHNPVLIALSENRMPEQRPNYEYFAQILALNDQVQFRPRRCWIFVSQPDVVVTEDGSGYLPTTGTKLRGAEYPHLRRNLQRDTWVKEEQLLFKGALLHEFTKEIQQVESGSVSDLSRKWESAFPSLHQRLKAITSSTTDATCDVLHLHTTLELKEKPSFPAESSLSSWVEFSIEQPHLLNHRWKVETRLVRPSELSSVDDSSRKRSGQTKVCERHKDFTIKYQHQPGCDSSRSTTSGRCDCLSRRSRRDGVSVPFPVPFPATAWAQTLTKCAEYPAHPYNGMKRHERGPAVKCEKQDTEKTKSRRRSKEHTQMNLIPKIAMMQEIFSCPPTLSREEGGNEISEGRWTRRGVILWTFDTIHSIVKEGKDTEKLQTASGGRTSWRFLTILDPASDHHLQQATVSGHRASADEPRGVSNGITCASQPVSRTAILSPSPTYQQHLDINLNENFPSTWDNVGGPGSLSSSTLQTYDAQFMSQSMSSHAAASQAGYDLHDSFSSHSGLETPPLTASSANSFVQSFDTASAGSDLLPTYMAAQDTVATTDMNASSHPLDDALPAVSDPFLSHIGTAYSGVQHGISSWDIHVHNGPINWPGQQPHSAQSRRSSEQHHGQPQTTHPHPTGRHTWAPSTLPTGMDDSDPWMMVLTSANAPNAGTVATRAADRSRDYSAADLATATSASDLSQDWEEIHHTLPVETEHYPRHTQHWAPFPAPSSIENVMGAVGKGEVEEREEQKNLDLHRAESTVAVSGGNDGGSAASLDMSSVSRKRGRELDDSGDKEREFCRPRARI</sequence>
<feature type="compositionally biased region" description="Polar residues" evidence="7">
    <location>
        <begin position="827"/>
        <end position="837"/>
    </location>
</feature>
<dbReference type="Proteomes" id="UP001303647">
    <property type="component" value="Unassembled WGS sequence"/>
</dbReference>
<feature type="compositionally biased region" description="Basic and acidic residues" evidence="7">
    <location>
        <begin position="964"/>
        <end position="976"/>
    </location>
</feature>
<dbReference type="Pfam" id="PF01285">
    <property type="entry name" value="TEA"/>
    <property type="match status" value="1"/>
</dbReference>
<protein>
    <submittedName>
        <fullName evidence="9">Regulatory protein abaA</fullName>
    </submittedName>
</protein>
<evidence type="ECO:0000256" key="1">
    <source>
        <dbReference type="ARBA" id="ARBA00004123"/>
    </source>
</evidence>
<feature type="compositionally biased region" description="Basic and acidic residues" evidence="7">
    <location>
        <begin position="522"/>
        <end position="536"/>
    </location>
</feature>
<gene>
    <name evidence="9" type="ORF">C7999DRAFT_40766</name>
</gene>
<reference evidence="9" key="2">
    <citation type="submission" date="2023-05" db="EMBL/GenBank/DDBJ databases">
        <authorList>
            <consortium name="Lawrence Berkeley National Laboratory"/>
            <person name="Steindorff A."/>
            <person name="Hensen N."/>
            <person name="Bonometti L."/>
            <person name="Westerberg I."/>
            <person name="Brannstrom I.O."/>
            <person name="Guillou S."/>
            <person name="Cros-Aarteil S."/>
            <person name="Calhoun S."/>
            <person name="Haridas S."/>
            <person name="Kuo A."/>
            <person name="Mondo S."/>
            <person name="Pangilinan J."/>
            <person name="Riley R."/>
            <person name="Labutti K."/>
            <person name="Andreopoulos B."/>
            <person name="Lipzen A."/>
            <person name="Chen C."/>
            <person name="Yanf M."/>
            <person name="Daum C."/>
            <person name="Ng V."/>
            <person name="Clum A."/>
            <person name="Ohm R."/>
            <person name="Martin F."/>
            <person name="Silar P."/>
            <person name="Natvig D."/>
            <person name="Lalanne C."/>
            <person name="Gautier V."/>
            <person name="Ament-Velasquez S.L."/>
            <person name="Kruys A."/>
            <person name="Hutchinson M.I."/>
            <person name="Powell A.J."/>
            <person name="Barry K."/>
            <person name="Miller A.N."/>
            <person name="Grigoriev I.V."/>
            <person name="Debuchy R."/>
            <person name="Gladieux P."/>
            <person name="Thoren M.H."/>
            <person name="Johannesson H."/>
        </authorList>
    </citation>
    <scope>NUCLEOTIDE SEQUENCE</scope>
    <source>
        <strain evidence="9">CBS 359.72</strain>
    </source>
</reference>
<dbReference type="AlphaFoldDB" id="A0AAN7HPG1"/>
<feature type="domain" description="TEA" evidence="8">
    <location>
        <begin position="117"/>
        <end position="192"/>
    </location>
</feature>